<feature type="region of interest" description="Disordered" evidence="2">
    <location>
        <begin position="95"/>
        <end position="114"/>
    </location>
</feature>
<feature type="coiled-coil region" evidence="1">
    <location>
        <begin position="37"/>
        <end position="82"/>
    </location>
</feature>
<organism evidence="3 4">
    <name type="scientific">Aliidiomarina sedimenti</name>
    <dbReference type="NCBI Taxonomy" id="1933879"/>
    <lineage>
        <taxon>Bacteria</taxon>
        <taxon>Pseudomonadati</taxon>
        <taxon>Pseudomonadota</taxon>
        <taxon>Gammaproteobacteria</taxon>
        <taxon>Alteromonadales</taxon>
        <taxon>Idiomarinaceae</taxon>
        <taxon>Aliidiomarina</taxon>
    </lineage>
</organism>
<evidence type="ECO:0000256" key="1">
    <source>
        <dbReference type="SAM" id="Coils"/>
    </source>
</evidence>
<dbReference type="RefSeq" id="WP_126789528.1">
    <property type="nucleotide sequence ID" value="NZ_PIPN01000004.1"/>
</dbReference>
<keyword evidence="1" id="KW-0175">Coiled coil</keyword>
<dbReference type="EMBL" id="PIPN01000004">
    <property type="protein sequence ID" value="RUO29264.1"/>
    <property type="molecule type" value="Genomic_DNA"/>
</dbReference>
<gene>
    <name evidence="3" type="ORF">CWE12_09780</name>
</gene>
<reference evidence="3 4" key="1">
    <citation type="journal article" date="2018" name="Front. Microbiol.">
        <title>Genome-Based Analysis Reveals the Taxonomy and Diversity of the Family Idiomarinaceae.</title>
        <authorList>
            <person name="Liu Y."/>
            <person name="Lai Q."/>
            <person name="Shao Z."/>
        </authorList>
    </citation>
    <scope>NUCLEOTIDE SEQUENCE [LARGE SCALE GENOMIC DNA]</scope>
    <source>
        <strain evidence="3 4">GBSy1</strain>
    </source>
</reference>
<dbReference type="PROSITE" id="PS51257">
    <property type="entry name" value="PROKAR_LIPOPROTEIN"/>
    <property type="match status" value="1"/>
</dbReference>
<evidence type="ECO:0000256" key="2">
    <source>
        <dbReference type="SAM" id="MobiDB-lite"/>
    </source>
</evidence>
<evidence type="ECO:0000313" key="3">
    <source>
        <dbReference type="EMBL" id="RUO29264.1"/>
    </source>
</evidence>
<evidence type="ECO:0000313" key="4">
    <source>
        <dbReference type="Proteomes" id="UP000287410"/>
    </source>
</evidence>
<sequence length="114" mass="13149">MKKLSLTLPVLAGVAMLTVACTDRQQDDMAERGDDVAERVESMYGDMMDRLREAREEGEICLSELEEMREEWSEQNDEVDIDSLDEVDRERMRMYGNQLSDTMDDLGDTIDRSC</sequence>
<dbReference type="Proteomes" id="UP000287410">
    <property type="component" value="Unassembled WGS sequence"/>
</dbReference>
<name>A0ABY0BXU2_9GAMM</name>
<keyword evidence="4" id="KW-1185">Reference proteome</keyword>
<proteinExistence type="predicted"/>
<protein>
    <submittedName>
        <fullName evidence="3">Uncharacterized protein</fullName>
    </submittedName>
</protein>
<comment type="caution">
    <text evidence="3">The sequence shown here is derived from an EMBL/GenBank/DDBJ whole genome shotgun (WGS) entry which is preliminary data.</text>
</comment>
<accession>A0ABY0BXU2</accession>